<evidence type="ECO:0000313" key="5">
    <source>
        <dbReference type="EMBL" id="TMP77379.1"/>
    </source>
</evidence>
<keyword evidence="1" id="KW-0929">Antimicrobial</keyword>
<sequence length="70" mass="7661">MTNNVLNALKKNEKKSRAVINNYEIDENVLRQIQGGAASSGWVCTISGECNGGTSCNPFKDVLPSFNEQR</sequence>
<dbReference type="InterPro" id="IPR007682">
    <property type="entry name" value="Lantibiotic_typ-A_Lactobact"/>
</dbReference>
<organism evidence="5 6">
    <name type="scientific">Pseudoalteromonas phenolica</name>
    <dbReference type="NCBI Taxonomy" id="161398"/>
    <lineage>
        <taxon>Bacteria</taxon>
        <taxon>Pseudomonadati</taxon>
        <taxon>Pseudomonadota</taxon>
        <taxon>Gammaproteobacteria</taxon>
        <taxon>Alteromonadales</taxon>
        <taxon>Pseudoalteromonadaceae</taxon>
        <taxon>Pseudoalteromonas</taxon>
    </lineage>
</organism>
<dbReference type="EMBL" id="PNCM01000069">
    <property type="protein sequence ID" value="TMP77379.1"/>
    <property type="molecule type" value="Genomic_DNA"/>
</dbReference>
<dbReference type="GO" id="GO:0031640">
    <property type="term" value="P:killing of cells of another organism"/>
    <property type="evidence" value="ECO:0007669"/>
    <property type="project" value="UniProtKB-KW"/>
</dbReference>
<proteinExistence type="predicted"/>
<accession>A0A5S3YNX1</accession>
<dbReference type="Pfam" id="PF04604">
    <property type="entry name" value="L_biotic_typeA"/>
    <property type="match status" value="1"/>
</dbReference>
<dbReference type="RefSeq" id="WP_138569223.1">
    <property type="nucleotide sequence ID" value="NZ_PNCM01000069.1"/>
</dbReference>
<dbReference type="GO" id="GO:0042742">
    <property type="term" value="P:defense response to bacterium"/>
    <property type="evidence" value="ECO:0007669"/>
    <property type="project" value="UniProtKB-KW"/>
</dbReference>
<dbReference type="GO" id="GO:0005576">
    <property type="term" value="C:extracellular region"/>
    <property type="evidence" value="ECO:0007669"/>
    <property type="project" value="InterPro"/>
</dbReference>
<evidence type="ECO:0000256" key="2">
    <source>
        <dbReference type="ARBA" id="ARBA00022784"/>
    </source>
</evidence>
<comment type="caution">
    <text evidence="5">The sequence shown here is derived from an EMBL/GenBank/DDBJ whole genome shotgun (WGS) entry which is preliminary data.</text>
</comment>
<keyword evidence="4" id="KW-0078">Bacteriocin</keyword>
<name>A0A5S3YNX1_9GAMM</name>
<keyword evidence="2" id="KW-0883">Thioether bond</keyword>
<reference evidence="6" key="2">
    <citation type="submission" date="2019-06" db="EMBL/GenBank/DDBJ databases">
        <title>Co-occurence of chitin degradation, pigmentation and bioactivity in marine Pseudoalteromonas.</title>
        <authorList>
            <person name="Sonnenschein E.C."/>
            <person name="Bech P.K."/>
        </authorList>
    </citation>
    <scope>NUCLEOTIDE SEQUENCE [LARGE SCALE GENOMIC DNA]</scope>
    <source>
        <strain evidence="6">S1189</strain>
    </source>
</reference>
<gene>
    <name evidence="5" type="ORF">CWB73_20205</name>
</gene>
<evidence type="ECO:0000256" key="4">
    <source>
        <dbReference type="ARBA" id="ARBA00023048"/>
    </source>
</evidence>
<evidence type="ECO:0000256" key="3">
    <source>
        <dbReference type="ARBA" id="ARBA00023022"/>
    </source>
</evidence>
<dbReference type="Proteomes" id="UP000307362">
    <property type="component" value="Unassembled WGS sequence"/>
</dbReference>
<evidence type="ECO:0000313" key="6">
    <source>
        <dbReference type="Proteomes" id="UP000307362"/>
    </source>
</evidence>
<dbReference type="OrthoDB" id="9800505at2"/>
<evidence type="ECO:0000256" key="1">
    <source>
        <dbReference type="ARBA" id="ARBA00022529"/>
    </source>
</evidence>
<dbReference type="AlphaFoldDB" id="A0A5S3YNX1"/>
<evidence type="ECO:0008006" key="7">
    <source>
        <dbReference type="Google" id="ProtNLM"/>
    </source>
</evidence>
<protein>
    <recommendedName>
        <fullName evidence="7">Lantibiotic</fullName>
    </recommendedName>
</protein>
<reference evidence="5 6" key="1">
    <citation type="submission" date="2017-12" db="EMBL/GenBank/DDBJ databases">
        <authorList>
            <person name="Paulsen S."/>
            <person name="Gram L.K."/>
        </authorList>
    </citation>
    <scope>NUCLEOTIDE SEQUENCE [LARGE SCALE GENOMIC DNA]</scope>
    <source>
        <strain evidence="5 6">S1189</strain>
    </source>
</reference>
<keyword evidence="3" id="KW-0044">Antibiotic</keyword>